<dbReference type="Proteomes" id="UP001596383">
    <property type="component" value="Unassembled WGS sequence"/>
</dbReference>
<dbReference type="InterPro" id="IPR049831">
    <property type="entry name" value="UGSC_seleno"/>
</dbReference>
<comment type="caution">
    <text evidence="2">The sequence shown here is derived from an EMBL/GenBank/DDBJ whole genome shotgun (WGS) entry which is preliminary data.</text>
</comment>
<evidence type="ECO:0000313" key="2">
    <source>
        <dbReference type="EMBL" id="MFC6765000.1"/>
    </source>
</evidence>
<dbReference type="EMBL" id="JBHSWV010000121">
    <property type="protein sequence ID" value="MFC6765000.1"/>
    <property type="molecule type" value="Genomic_DNA"/>
</dbReference>
<evidence type="ECO:0000259" key="1">
    <source>
        <dbReference type="Pfam" id="PF24696"/>
    </source>
</evidence>
<dbReference type="Pfam" id="PF24696">
    <property type="entry name" value="UGSC"/>
    <property type="match status" value="1"/>
</dbReference>
<sequence length="212" mass="23095">MGEMNPEPGINTQQYVLDPVGTVSTETGSIVGRLDNLEGATIGLLDNAKTNADVFLEEVGDLLTEKYDVTTVSRRKDGTAMPAESIAAHLHDRCDAVVNAYGDCGSCTSWCIYDSVDLESRGTPVATINSDEFVRLGQSESRSLGIPGLPIATVEHPMGDITESEVRQRARETFDEIVHVLTTDADSLKSEYDNKYLETDEELGDEDLYCPL</sequence>
<dbReference type="AlphaFoldDB" id="A0ABD5SI66"/>
<proteinExistence type="predicted"/>
<protein>
    <submittedName>
        <fullName evidence="2">UGSC family (Seleno)protein</fullName>
    </submittedName>
</protein>
<dbReference type="InterPro" id="IPR057767">
    <property type="entry name" value="UGSC-like_dom"/>
</dbReference>
<keyword evidence="3" id="KW-1185">Reference proteome</keyword>
<gene>
    <name evidence="2" type="ORF">ACFQE6_08255</name>
</gene>
<feature type="domain" description="UGSC-like" evidence="1">
    <location>
        <begin position="16"/>
        <end position="182"/>
    </location>
</feature>
<dbReference type="RefSeq" id="WP_273738045.1">
    <property type="nucleotide sequence ID" value="NZ_JAQIVI010000121.1"/>
</dbReference>
<reference evidence="2 3" key="1">
    <citation type="journal article" date="2019" name="Int. J. Syst. Evol. Microbiol.">
        <title>The Global Catalogue of Microorganisms (GCM) 10K type strain sequencing project: providing services to taxonomists for standard genome sequencing and annotation.</title>
        <authorList>
            <consortium name="The Broad Institute Genomics Platform"/>
            <consortium name="The Broad Institute Genome Sequencing Center for Infectious Disease"/>
            <person name="Wu L."/>
            <person name="Ma J."/>
        </authorList>
    </citation>
    <scope>NUCLEOTIDE SEQUENCE [LARGE SCALE GENOMIC DNA]</scope>
    <source>
        <strain evidence="2 3">LMG 29247</strain>
    </source>
</reference>
<evidence type="ECO:0000313" key="3">
    <source>
        <dbReference type="Proteomes" id="UP001596383"/>
    </source>
</evidence>
<name>A0ABD5SI66_9EURY</name>
<accession>A0ABD5SI66</accession>
<dbReference type="NCBIfam" id="NF041046">
    <property type="entry name" value="UGSC_fam"/>
    <property type="match status" value="1"/>
</dbReference>
<organism evidence="2 3">
    <name type="scientific">Natrinema soli</name>
    <dbReference type="NCBI Taxonomy" id="1930624"/>
    <lineage>
        <taxon>Archaea</taxon>
        <taxon>Methanobacteriati</taxon>
        <taxon>Methanobacteriota</taxon>
        <taxon>Stenosarchaea group</taxon>
        <taxon>Halobacteria</taxon>
        <taxon>Halobacteriales</taxon>
        <taxon>Natrialbaceae</taxon>
        <taxon>Natrinema</taxon>
    </lineage>
</organism>